<organism evidence="1 2">
    <name type="scientific">Riccia fluitans</name>
    <dbReference type="NCBI Taxonomy" id="41844"/>
    <lineage>
        <taxon>Eukaryota</taxon>
        <taxon>Viridiplantae</taxon>
        <taxon>Streptophyta</taxon>
        <taxon>Embryophyta</taxon>
        <taxon>Marchantiophyta</taxon>
        <taxon>Marchantiopsida</taxon>
        <taxon>Marchantiidae</taxon>
        <taxon>Marchantiales</taxon>
        <taxon>Ricciaceae</taxon>
        <taxon>Riccia</taxon>
    </lineage>
</organism>
<accession>A0ABD1XXG1</accession>
<evidence type="ECO:0000313" key="1">
    <source>
        <dbReference type="EMBL" id="KAL2612581.1"/>
    </source>
</evidence>
<keyword evidence="2" id="KW-1185">Reference proteome</keyword>
<name>A0ABD1XXG1_9MARC</name>
<evidence type="ECO:0000313" key="2">
    <source>
        <dbReference type="Proteomes" id="UP001605036"/>
    </source>
</evidence>
<gene>
    <name evidence="1" type="ORF">R1flu_024273</name>
</gene>
<proteinExistence type="predicted"/>
<reference evidence="1 2" key="1">
    <citation type="submission" date="2024-09" db="EMBL/GenBank/DDBJ databases">
        <title>Chromosome-scale assembly of Riccia fluitans.</title>
        <authorList>
            <person name="Paukszto L."/>
            <person name="Sawicki J."/>
            <person name="Karawczyk K."/>
            <person name="Piernik-Szablinska J."/>
            <person name="Szczecinska M."/>
            <person name="Mazdziarz M."/>
        </authorList>
    </citation>
    <scope>NUCLEOTIDE SEQUENCE [LARGE SCALE GENOMIC DNA]</scope>
    <source>
        <strain evidence="1">Rf_01</strain>
        <tissue evidence="1">Aerial parts of the thallus</tissue>
    </source>
</reference>
<comment type="caution">
    <text evidence="1">The sequence shown here is derived from an EMBL/GenBank/DDBJ whole genome shotgun (WGS) entry which is preliminary data.</text>
</comment>
<protein>
    <submittedName>
        <fullName evidence="1">Uncharacterized protein</fullName>
    </submittedName>
</protein>
<dbReference type="EMBL" id="JBHFFA010000007">
    <property type="protein sequence ID" value="KAL2612581.1"/>
    <property type="molecule type" value="Genomic_DNA"/>
</dbReference>
<dbReference type="AlphaFoldDB" id="A0ABD1XXG1"/>
<dbReference type="Proteomes" id="UP001605036">
    <property type="component" value="Unassembled WGS sequence"/>
</dbReference>
<sequence>MAVPFGDGSTPYCVGYRVMPNWWTCARSGAICARYVRLAVPDSRPVDLAIRKHSSFHMDRDGASAARPTYAYDFGYQLRGLPVDTLVPGASLVPYGPSEGDVQVSAGPRQDLIDPPLCYPILLMPSGKVIDTQGGLVGRVIPLARNSG</sequence>